<evidence type="ECO:0000259" key="1">
    <source>
        <dbReference type="Pfam" id="PF12697"/>
    </source>
</evidence>
<proteinExistence type="predicted"/>
<evidence type="ECO:0000313" key="5">
    <source>
        <dbReference type="Proteomes" id="UP001156856"/>
    </source>
</evidence>
<feature type="domain" description="AB hydrolase-1" evidence="1">
    <location>
        <begin position="17"/>
        <end position="226"/>
    </location>
</feature>
<dbReference type="PANTHER" id="PTHR43194:SF5">
    <property type="entry name" value="PIMELOYL-[ACYL-CARRIER PROTEIN] METHYL ESTER ESTERASE"/>
    <property type="match status" value="1"/>
</dbReference>
<dbReference type="InterPro" id="IPR050228">
    <property type="entry name" value="Carboxylesterase_BioH"/>
</dbReference>
<dbReference type="InterPro" id="IPR029058">
    <property type="entry name" value="AB_hydrolase_fold"/>
</dbReference>
<dbReference type="GO" id="GO:0016740">
    <property type="term" value="F:transferase activity"/>
    <property type="evidence" value="ECO:0007669"/>
    <property type="project" value="UniProtKB-KW"/>
</dbReference>
<dbReference type="EMBL" id="BJZU01000152">
    <property type="protein sequence ID" value="GEP07409.1"/>
    <property type="molecule type" value="Genomic_DNA"/>
</dbReference>
<reference evidence="2 4" key="3">
    <citation type="submission" date="2019-07" db="EMBL/GenBank/DDBJ databases">
        <title>Whole genome shotgun sequence of Methylobacterium oxalidis NBRC 107715.</title>
        <authorList>
            <person name="Hosoyama A."/>
            <person name="Uohara A."/>
            <person name="Ohji S."/>
            <person name="Ichikawa N."/>
        </authorList>
    </citation>
    <scope>NUCLEOTIDE SEQUENCE [LARGE SCALE GENOMIC DNA]</scope>
    <source>
        <strain evidence="2 4">NBRC 107715</strain>
    </source>
</reference>
<comment type="caution">
    <text evidence="2">The sequence shown here is derived from an EMBL/GenBank/DDBJ whole genome shotgun (WGS) entry which is preliminary data.</text>
</comment>
<dbReference type="Gene3D" id="3.40.50.1820">
    <property type="entry name" value="alpha/beta hydrolase"/>
    <property type="match status" value="1"/>
</dbReference>
<reference evidence="3" key="4">
    <citation type="submission" date="2023-01" db="EMBL/GenBank/DDBJ databases">
        <title>Draft genome sequence of Methylobacterium oxalidis strain NBRC 107715.</title>
        <authorList>
            <person name="Sun Q."/>
            <person name="Mori K."/>
        </authorList>
    </citation>
    <scope>NUCLEOTIDE SEQUENCE</scope>
    <source>
        <strain evidence="3">NBRC 107715</strain>
    </source>
</reference>
<organism evidence="2 4">
    <name type="scientific">Methylobacterium oxalidis</name>
    <dbReference type="NCBI Taxonomy" id="944322"/>
    <lineage>
        <taxon>Bacteria</taxon>
        <taxon>Pseudomonadati</taxon>
        <taxon>Pseudomonadota</taxon>
        <taxon>Alphaproteobacteria</taxon>
        <taxon>Hyphomicrobiales</taxon>
        <taxon>Methylobacteriaceae</taxon>
        <taxon>Methylobacterium</taxon>
    </lineage>
</organism>
<evidence type="ECO:0000313" key="3">
    <source>
        <dbReference type="EMBL" id="GLS62514.1"/>
    </source>
</evidence>
<evidence type="ECO:0000313" key="2">
    <source>
        <dbReference type="EMBL" id="GEP07409.1"/>
    </source>
</evidence>
<dbReference type="Proteomes" id="UP001156856">
    <property type="component" value="Unassembled WGS sequence"/>
</dbReference>
<reference evidence="5" key="2">
    <citation type="journal article" date="2019" name="Int. J. Syst. Evol. Microbiol.">
        <title>The Global Catalogue of Microorganisms (GCM) 10K type strain sequencing project: providing services to taxonomists for standard genome sequencing and annotation.</title>
        <authorList>
            <consortium name="The Broad Institute Genomics Platform"/>
            <consortium name="The Broad Institute Genome Sequencing Center for Infectious Disease"/>
            <person name="Wu L."/>
            <person name="Ma J."/>
        </authorList>
    </citation>
    <scope>NUCLEOTIDE SEQUENCE [LARGE SCALE GENOMIC DNA]</scope>
    <source>
        <strain evidence="5">NBRC 107715</strain>
    </source>
</reference>
<sequence length="261" mass="28395">MFARVSVDPVPGDRLPVILVHGLGMSSRYMVPLARHLAPHVRVYALDLPGFGLSDKPRQALTVRELADALAAWMQAVGIERAALVGNSLGCEVLVELALAHPQLVDRLVFQGPTPDPEARSLVRQVVGFVAIAPFERWSLAWVALADYARGGIWRYVLTLRSMIGNRIGEKLPHVPQPTLVVWGTRDYIVPYSFVTMLAGLLPRGRLVVLPGAAHGINYSHPGEFTAVLLPFLLAAPQMAAARTGPEPGDGRRLTICRQLS</sequence>
<keyword evidence="5" id="KW-1185">Reference proteome</keyword>
<dbReference type="PANTHER" id="PTHR43194">
    <property type="entry name" value="HYDROLASE ALPHA/BETA FOLD FAMILY"/>
    <property type="match status" value="1"/>
</dbReference>
<dbReference type="AlphaFoldDB" id="A0A512JBW2"/>
<evidence type="ECO:0000313" key="4">
    <source>
        <dbReference type="Proteomes" id="UP000321960"/>
    </source>
</evidence>
<keyword evidence="2" id="KW-0808">Transferase</keyword>
<dbReference type="SUPFAM" id="SSF53474">
    <property type="entry name" value="alpha/beta-Hydrolases"/>
    <property type="match status" value="1"/>
</dbReference>
<dbReference type="Pfam" id="PF12697">
    <property type="entry name" value="Abhydrolase_6"/>
    <property type="match status" value="1"/>
</dbReference>
<dbReference type="EMBL" id="BSPK01000014">
    <property type="protein sequence ID" value="GLS62514.1"/>
    <property type="molecule type" value="Genomic_DNA"/>
</dbReference>
<dbReference type="Proteomes" id="UP000321960">
    <property type="component" value="Unassembled WGS sequence"/>
</dbReference>
<dbReference type="PRINTS" id="PR00111">
    <property type="entry name" value="ABHYDROLASE"/>
</dbReference>
<accession>A0A512JBW2</accession>
<dbReference type="InterPro" id="IPR000073">
    <property type="entry name" value="AB_hydrolase_1"/>
</dbReference>
<dbReference type="RefSeq" id="WP_238179575.1">
    <property type="nucleotide sequence ID" value="NZ_BJZU01000152.1"/>
</dbReference>
<reference evidence="3" key="1">
    <citation type="journal article" date="2014" name="Int. J. Syst. Evol. Microbiol.">
        <title>Complete genome of a new Firmicutes species belonging to the dominant human colonic microbiota ('Ruminococcus bicirculans') reveals two chromosomes and a selective capacity to utilize plant glucans.</title>
        <authorList>
            <consortium name="NISC Comparative Sequencing Program"/>
            <person name="Wegmann U."/>
            <person name="Louis P."/>
            <person name="Goesmann A."/>
            <person name="Henrissat B."/>
            <person name="Duncan S.H."/>
            <person name="Flint H.J."/>
        </authorList>
    </citation>
    <scope>NUCLEOTIDE SEQUENCE</scope>
    <source>
        <strain evidence="3">NBRC 107715</strain>
    </source>
</reference>
<name>A0A512JBW2_9HYPH</name>
<protein>
    <submittedName>
        <fullName evidence="2">Dihydrolipoamide acetyltransferase</fullName>
    </submittedName>
</protein>
<gene>
    <name evidence="3" type="ORF">GCM10007888_08950</name>
    <name evidence="2" type="ORF">MOX02_54470</name>
</gene>